<evidence type="ECO:0000256" key="1">
    <source>
        <dbReference type="SAM" id="Phobius"/>
    </source>
</evidence>
<evidence type="ECO:0000313" key="3">
    <source>
        <dbReference type="Proteomes" id="UP001595772"/>
    </source>
</evidence>
<dbReference type="Proteomes" id="UP001595772">
    <property type="component" value="Unassembled WGS sequence"/>
</dbReference>
<accession>A0ABV8GRC4</accession>
<comment type="caution">
    <text evidence="2">The sequence shown here is derived from an EMBL/GenBank/DDBJ whole genome shotgun (WGS) entry which is preliminary data.</text>
</comment>
<proteinExistence type="predicted"/>
<dbReference type="RefSeq" id="WP_379494915.1">
    <property type="nucleotide sequence ID" value="NZ_JBHSAO010000001.1"/>
</dbReference>
<name>A0ABV8GRC4_9BACI</name>
<reference evidence="3" key="1">
    <citation type="journal article" date="2019" name="Int. J. Syst. Evol. Microbiol.">
        <title>The Global Catalogue of Microorganisms (GCM) 10K type strain sequencing project: providing services to taxonomists for standard genome sequencing and annotation.</title>
        <authorList>
            <consortium name="The Broad Institute Genomics Platform"/>
            <consortium name="The Broad Institute Genome Sequencing Center for Infectious Disease"/>
            <person name="Wu L."/>
            <person name="Ma J."/>
        </authorList>
    </citation>
    <scope>NUCLEOTIDE SEQUENCE [LARGE SCALE GENOMIC DNA]</scope>
    <source>
        <strain evidence="3">IBRC-M 10703</strain>
    </source>
</reference>
<gene>
    <name evidence="2" type="ORF">ACFOUV_01050</name>
</gene>
<dbReference type="Pfam" id="PF19754">
    <property type="entry name" value="DUF6241"/>
    <property type="match status" value="1"/>
</dbReference>
<keyword evidence="1" id="KW-1133">Transmembrane helix</keyword>
<protein>
    <submittedName>
        <fullName evidence="2">DUF6241 domain-containing protein</fullName>
    </submittedName>
</protein>
<dbReference type="InterPro" id="IPR046208">
    <property type="entry name" value="DUF6241"/>
</dbReference>
<keyword evidence="3" id="KW-1185">Reference proteome</keyword>
<sequence>MDGHLKKKSKDLENQIPVSFTEKDKQAILKKIKTTEQSRKTNAHQIFPKLMTAFVLVGAIFLLISITISDFNQEQTSQIEENDQIKDVDEEMEEKKSVREKNPFGNFISHGSLKETDYLQYIHWMSHQKVIAENKWGFYEITDERISWLIEGLEKRDFGHEETYRDILERWASGDFSEVDEDHNIVHGILGGTEDEATGILSPEEEQEYINNTQEVSEIYNN</sequence>
<keyword evidence="1" id="KW-0812">Transmembrane</keyword>
<dbReference type="EMBL" id="JBHSAO010000001">
    <property type="protein sequence ID" value="MFC4022400.1"/>
    <property type="molecule type" value="Genomic_DNA"/>
</dbReference>
<feature type="transmembrane region" description="Helical" evidence="1">
    <location>
        <begin position="46"/>
        <end position="68"/>
    </location>
</feature>
<evidence type="ECO:0000313" key="2">
    <source>
        <dbReference type="EMBL" id="MFC4022400.1"/>
    </source>
</evidence>
<keyword evidence="1" id="KW-0472">Membrane</keyword>
<organism evidence="2 3">
    <name type="scientific">Oceanobacillus longus</name>
    <dbReference type="NCBI Taxonomy" id="930120"/>
    <lineage>
        <taxon>Bacteria</taxon>
        <taxon>Bacillati</taxon>
        <taxon>Bacillota</taxon>
        <taxon>Bacilli</taxon>
        <taxon>Bacillales</taxon>
        <taxon>Bacillaceae</taxon>
        <taxon>Oceanobacillus</taxon>
    </lineage>
</organism>